<reference evidence="8" key="1">
    <citation type="journal article" date="2021" name="Proc. Natl. Acad. Sci. U.S.A.">
        <title>Three genomes in the algal genus Volvox reveal the fate of a haploid sex-determining region after a transition to homothallism.</title>
        <authorList>
            <person name="Yamamoto K."/>
            <person name="Hamaji T."/>
            <person name="Kawai-Toyooka H."/>
            <person name="Matsuzaki R."/>
            <person name="Takahashi F."/>
            <person name="Nishimura Y."/>
            <person name="Kawachi M."/>
            <person name="Noguchi H."/>
            <person name="Minakuchi Y."/>
            <person name="Umen J.G."/>
            <person name="Toyoda A."/>
            <person name="Nozaki H."/>
        </authorList>
    </citation>
    <scope>NUCLEOTIDE SEQUENCE</scope>
    <source>
        <strain evidence="8">NIES-3780</strain>
    </source>
</reference>
<evidence type="ECO:0000313" key="9">
    <source>
        <dbReference type="Proteomes" id="UP000747399"/>
    </source>
</evidence>
<dbReference type="Gene3D" id="3.30.200.20">
    <property type="entry name" value="Phosphorylase Kinase, domain 1"/>
    <property type="match status" value="1"/>
</dbReference>
<dbReference type="PROSITE" id="PS00107">
    <property type="entry name" value="PROTEIN_KINASE_ATP"/>
    <property type="match status" value="1"/>
</dbReference>
<evidence type="ECO:0000256" key="2">
    <source>
        <dbReference type="ARBA" id="ARBA00022679"/>
    </source>
</evidence>
<dbReference type="InterPro" id="IPR011009">
    <property type="entry name" value="Kinase-like_dom_sf"/>
</dbReference>
<keyword evidence="1" id="KW-0723">Serine/threonine-protein kinase</keyword>
<dbReference type="SMART" id="SM00220">
    <property type="entry name" value="S_TKc"/>
    <property type="match status" value="1"/>
</dbReference>
<dbReference type="AlphaFoldDB" id="A0A8J4AY98"/>
<dbReference type="SUPFAM" id="SSF56112">
    <property type="entry name" value="Protein kinase-like (PK-like)"/>
    <property type="match status" value="1"/>
</dbReference>
<dbReference type="PROSITE" id="PS50011">
    <property type="entry name" value="PROTEIN_KINASE_DOM"/>
    <property type="match status" value="1"/>
</dbReference>
<keyword evidence="3 6" id="KW-0547">Nucleotide-binding</keyword>
<organism evidence="8 9">
    <name type="scientific">Volvox africanus</name>
    <dbReference type="NCBI Taxonomy" id="51714"/>
    <lineage>
        <taxon>Eukaryota</taxon>
        <taxon>Viridiplantae</taxon>
        <taxon>Chlorophyta</taxon>
        <taxon>core chlorophytes</taxon>
        <taxon>Chlorophyceae</taxon>
        <taxon>CS clade</taxon>
        <taxon>Chlamydomonadales</taxon>
        <taxon>Volvocaceae</taxon>
        <taxon>Volvox</taxon>
    </lineage>
</organism>
<feature type="domain" description="Protein kinase" evidence="7">
    <location>
        <begin position="122"/>
        <end position="462"/>
    </location>
</feature>
<evidence type="ECO:0000256" key="3">
    <source>
        <dbReference type="ARBA" id="ARBA00022741"/>
    </source>
</evidence>
<proteinExistence type="predicted"/>
<keyword evidence="2" id="KW-0808">Transferase</keyword>
<feature type="binding site" evidence="6">
    <location>
        <position position="149"/>
    </location>
    <ligand>
        <name>ATP</name>
        <dbReference type="ChEBI" id="CHEBI:30616"/>
    </ligand>
</feature>
<evidence type="ECO:0000256" key="4">
    <source>
        <dbReference type="ARBA" id="ARBA00022777"/>
    </source>
</evidence>
<dbReference type="InterPro" id="IPR017441">
    <property type="entry name" value="Protein_kinase_ATP_BS"/>
</dbReference>
<dbReference type="Gene3D" id="1.10.510.10">
    <property type="entry name" value="Transferase(Phosphotransferase) domain 1"/>
    <property type="match status" value="1"/>
</dbReference>
<sequence>MFLACLGRCLAIKQLFCRCRPSVPNDDIPTAPQAEDEEEEEARNELRLADVQLPSHHNHSQGRDNAVCLHSNSNEGARDPAVASASNAALSLRTGLNAYRIQEMQAENVTLCDARNIMDGLCLQQRELGRGTYGIVVPGIYRGVKCAVKVMLSPGLDDRAAIRELLLSPSLVHPNVVSTYASRCAKLTHAFFDLLEGDRDVVHDPSLPRVLEPIPLQSEDGFGDPKGLHDGSDPLIVLHQILHALRAETGKMVVIVVQEYCDRGTLDNAIRKSVFRPTLMWSMRLARRALLRSAVEIARGLFHLHDSGVVHGDLKPANVLLGSSKEDRRGFVIKVADFGLAHLLPSDANSLYTDSWGSVAYMAPEAFRGRVSRATDVWAFGVCLWQMLTGEKPYNGHRHTDVVIGIQESTLELKWPEGAPMASRIIELGRRCLSHNPQDRPPLDIIIQTLVEIEREIRAELLAHQQQQQQGGQQEQQEQQRAANISAIAVADVSMDLPAGNFISDLVVM</sequence>
<keyword evidence="5 6" id="KW-0067">ATP-binding</keyword>
<gene>
    <name evidence="8" type="ORF">Vafri_5418</name>
</gene>
<protein>
    <recommendedName>
        <fullName evidence="7">Protein kinase domain-containing protein</fullName>
    </recommendedName>
</protein>
<dbReference type="PANTHER" id="PTHR44329:SF214">
    <property type="entry name" value="PROTEIN KINASE DOMAIN-CONTAINING PROTEIN"/>
    <property type="match status" value="1"/>
</dbReference>
<evidence type="ECO:0000256" key="1">
    <source>
        <dbReference type="ARBA" id="ARBA00022527"/>
    </source>
</evidence>
<dbReference type="PANTHER" id="PTHR44329">
    <property type="entry name" value="SERINE/THREONINE-PROTEIN KINASE TNNI3K-RELATED"/>
    <property type="match status" value="1"/>
</dbReference>
<dbReference type="InterPro" id="IPR008271">
    <property type="entry name" value="Ser/Thr_kinase_AS"/>
</dbReference>
<dbReference type="Pfam" id="PF07714">
    <property type="entry name" value="PK_Tyr_Ser-Thr"/>
    <property type="match status" value="1"/>
</dbReference>
<keyword evidence="4" id="KW-0418">Kinase</keyword>
<accession>A0A8J4AY98</accession>
<comment type="caution">
    <text evidence="8">The sequence shown here is derived from an EMBL/GenBank/DDBJ whole genome shotgun (WGS) entry which is preliminary data.</text>
</comment>
<dbReference type="PROSITE" id="PS00108">
    <property type="entry name" value="PROTEIN_KINASE_ST"/>
    <property type="match status" value="1"/>
</dbReference>
<evidence type="ECO:0000259" key="7">
    <source>
        <dbReference type="PROSITE" id="PS50011"/>
    </source>
</evidence>
<evidence type="ECO:0000256" key="6">
    <source>
        <dbReference type="PROSITE-ProRule" id="PRU10141"/>
    </source>
</evidence>
<name>A0A8J4AY98_9CHLO</name>
<dbReference type="GO" id="GO:0004674">
    <property type="term" value="F:protein serine/threonine kinase activity"/>
    <property type="evidence" value="ECO:0007669"/>
    <property type="project" value="UniProtKB-KW"/>
</dbReference>
<evidence type="ECO:0000313" key="8">
    <source>
        <dbReference type="EMBL" id="GIL48924.1"/>
    </source>
</evidence>
<dbReference type="InterPro" id="IPR001245">
    <property type="entry name" value="Ser-Thr/Tyr_kinase_cat_dom"/>
</dbReference>
<dbReference type="Proteomes" id="UP000747399">
    <property type="component" value="Unassembled WGS sequence"/>
</dbReference>
<dbReference type="InterPro" id="IPR051681">
    <property type="entry name" value="Ser/Thr_Kinases-Pseudokinases"/>
</dbReference>
<keyword evidence="9" id="KW-1185">Reference proteome</keyword>
<dbReference type="InterPro" id="IPR000719">
    <property type="entry name" value="Prot_kinase_dom"/>
</dbReference>
<dbReference type="GO" id="GO:0005524">
    <property type="term" value="F:ATP binding"/>
    <property type="evidence" value="ECO:0007669"/>
    <property type="project" value="UniProtKB-UniRule"/>
</dbReference>
<dbReference type="EMBL" id="BNCO01000006">
    <property type="protein sequence ID" value="GIL48924.1"/>
    <property type="molecule type" value="Genomic_DNA"/>
</dbReference>
<evidence type="ECO:0000256" key="5">
    <source>
        <dbReference type="ARBA" id="ARBA00022840"/>
    </source>
</evidence>